<evidence type="ECO:0000313" key="2">
    <source>
        <dbReference type="Proteomes" id="UP000245489"/>
    </source>
</evidence>
<comment type="caution">
    <text evidence="1">The sequence shown here is derived from an EMBL/GenBank/DDBJ whole genome shotgun (WGS) entry which is preliminary data.</text>
</comment>
<accession>A0A316ESW3</accession>
<keyword evidence="2" id="KW-1185">Reference proteome</keyword>
<organism evidence="1 2">
    <name type="scientific">Arcicella aurantiaca</name>
    <dbReference type="NCBI Taxonomy" id="591202"/>
    <lineage>
        <taxon>Bacteria</taxon>
        <taxon>Pseudomonadati</taxon>
        <taxon>Bacteroidota</taxon>
        <taxon>Cytophagia</taxon>
        <taxon>Cytophagales</taxon>
        <taxon>Flectobacillaceae</taxon>
        <taxon>Arcicella</taxon>
    </lineage>
</organism>
<gene>
    <name evidence="1" type="ORF">LV89_02731</name>
</gene>
<name>A0A316ESW3_9BACT</name>
<dbReference type="AlphaFoldDB" id="A0A316ESW3"/>
<dbReference type="EMBL" id="QGGO01000013">
    <property type="protein sequence ID" value="PWK26250.1"/>
    <property type="molecule type" value="Genomic_DNA"/>
</dbReference>
<evidence type="ECO:0008006" key="3">
    <source>
        <dbReference type="Google" id="ProtNLM"/>
    </source>
</evidence>
<proteinExistence type="predicted"/>
<dbReference type="Proteomes" id="UP000245489">
    <property type="component" value="Unassembled WGS sequence"/>
</dbReference>
<evidence type="ECO:0000313" key="1">
    <source>
        <dbReference type="EMBL" id="PWK26250.1"/>
    </source>
</evidence>
<reference evidence="1 2" key="1">
    <citation type="submission" date="2018-05" db="EMBL/GenBank/DDBJ databases">
        <title>Genomic Encyclopedia of Archaeal and Bacterial Type Strains, Phase II (KMG-II): from individual species to whole genera.</title>
        <authorList>
            <person name="Goeker M."/>
        </authorList>
    </citation>
    <scope>NUCLEOTIDE SEQUENCE [LARGE SCALE GENOMIC DNA]</scope>
    <source>
        <strain evidence="1 2">DSM 22214</strain>
    </source>
</reference>
<protein>
    <recommendedName>
        <fullName evidence="3">DNA polymerase III psi subunit</fullName>
    </recommendedName>
</protein>
<sequence>MLEMNTIALKQLFAGEELYLLENEFSKAENSSENVVKVVESTQKVEEIKPNYYQPKSKVIILLKSLNPADSELLGKILVAIKLDFQSIDLIELDKIGEVDLSQIIAQKSVNQLITFGITLLSVKLQISLNPYQFTEQQGIKLIYSDSLTDLQNDIPKKKALWGALKGFL</sequence>